<dbReference type="AlphaFoldDB" id="A0A6N7LJZ1"/>
<protein>
    <submittedName>
        <fullName evidence="1">Uncharacterized protein</fullName>
    </submittedName>
</protein>
<proteinExistence type="predicted"/>
<reference evidence="1 2" key="1">
    <citation type="journal article" date="2013" name="Genome Biol.">
        <title>Comparative genomics of the core and accessory genomes of 48 Sinorhizobium strains comprising five genospecies.</title>
        <authorList>
            <person name="Sugawara M."/>
            <person name="Epstein B."/>
            <person name="Badgley B.D."/>
            <person name="Unno T."/>
            <person name="Xu L."/>
            <person name="Reese J."/>
            <person name="Gyaneshwar P."/>
            <person name="Denny R."/>
            <person name="Mudge J."/>
            <person name="Bharti A.K."/>
            <person name="Farmer A.D."/>
            <person name="May G.D."/>
            <person name="Woodward J.E."/>
            <person name="Medigue C."/>
            <person name="Vallenet D."/>
            <person name="Lajus A."/>
            <person name="Rouy Z."/>
            <person name="Martinez-Vaz B."/>
            <person name="Tiffin P."/>
            <person name="Young N.D."/>
            <person name="Sadowsky M.J."/>
        </authorList>
    </citation>
    <scope>NUCLEOTIDE SEQUENCE [LARGE SCALE GENOMIC DNA]</scope>
    <source>
        <strain evidence="1 2">USDA4894</strain>
    </source>
</reference>
<name>A0A6N7LJZ1_SINTE</name>
<gene>
    <name evidence="1" type="ORF">GHK62_23170</name>
</gene>
<sequence length="59" mass="6840">MLRVRISTTHCCFAAGPSLSVILLHDSLNRNRFKDKIMQQFKALQRPLRVRLDARRCSA</sequence>
<evidence type="ECO:0000313" key="1">
    <source>
        <dbReference type="EMBL" id="MQX17538.1"/>
    </source>
</evidence>
<dbReference type="Proteomes" id="UP000439983">
    <property type="component" value="Unassembled WGS sequence"/>
</dbReference>
<accession>A0A6N7LJZ1</accession>
<keyword evidence="2" id="KW-1185">Reference proteome</keyword>
<evidence type="ECO:0000313" key="2">
    <source>
        <dbReference type="Proteomes" id="UP000439983"/>
    </source>
</evidence>
<comment type="caution">
    <text evidence="1">The sequence shown here is derived from an EMBL/GenBank/DDBJ whole genome shotgun (WGS) entry which is preliminary data.</text>
</comment>
<organism evidence="1 2">
    <name type="scientific">Sinorhizobium terangae</name>
    <dbReference type="NCBI Taxonomy" id="110322"/>
    <lineage>
        <taxon>Bacteria</taxon>
        <taxon>Pseudomonadati</taxon>
        <taxon>Pseudomonadota</taxon>
        <taxon>Alphaproteobacteria</taxon>
        <taxon>Hyphomicrobiales</taxon>
        <taxon>Rhizobiaceae</taxon>
        <taxon>Sinorhizobium/Ensifer group</taxon>
        <taxon>Sinorhizobium</taxon>
    </lineage>
</organism>
<dbReference type="EMBL" id="WITC01000099">
    <property type="protein sequence ID" value="MQX17538.1"/>
    <property type="molecule type" value="Genomic_DNA"/>
</dbReference>
<dbReference type="OrthoDB" id="8404582at2"/>